<proteinExistence type="predicted"/>
<protein>
    <recommendedName>
        <fullName evidence="3">Transposase Tc1-like domain-containing protein</fullName>
    </recommendedName>
</protein>
<sequence>MGLHSYRPIRVPMMTPVHRRKHLQGAHKLRDCWTSEQWKKVAWSDESHFLLHCVDGRVHLHHLPGEVTAPGSLQDDHKQVYRQRQIIFASQHQPTKCLKNSTIEDHIVLDVPGWDEMGREFGSGNTTLLGLGRECEESGKEPILSAPLHLCSRSNTESGRTVIGQEENEGN</sequence>
<organism evidence="1 2">
    <name type="scientific">Anabarilius grahami</name>
    <name type="common">Kanglang fish</name>
    <name type="synonym">Barilius grahami</name>
    <dbReference type="NCBI Taxonomy" id="495550"/>
    <lineage>
        <taxon>Eukaryota</taxon>
        <taxon>Metazoa</taxon>
        <taxon>Chordata</taxon>
        <taxon>Craniata</taxon>
        <taxon>Vertebrata</taxon>
        <taxon>Euteleostomi</taxon>
        <taxon>Actinopterygii</taxon>
        <taxon>Neopterygii</taxon>
        <taxon>Teleostei</taxon>
        <taxon>Ostariophysi</taxon>
        <taxon>Cypriniformes</taxon>
        <taxon>Xenocyprididae</taxon>
        <taxon>Xenocypridinae</taxon>
        <taxon>Xenocypridinae incertae sedis</taxon>
        <taxon>Anabarilius</taxon>
    </lineage>
</organism>
<dbReference type="EMBL" id="RJVU01061435">
    <property type="protein sequence ID" value="ROJ36077.1"/>
    <property type="molecule type" value="Genomic_DNA"/>
</dbReference>
<dbReference type="GO" id="GO:0003676">
    <property type="term" value="F:nucleic acid binding"/>
    <property type="evidence" value="ECO:0007669"/>
    <property type="project" value="InterPro"/>
</dbReference>
<accession>A0A3N0XTG1</accession>
<comment type="caution">
    <text evidence="1">The sequence shown here is derived from an EMBL/GenBank/DDBJ whole genome shotgun (WGS) entry which is preliminary data.</text>
</comment>
<gene>
    <name evidence="1" type="ORF">DPX16_12702</name>
</gene>
<dbReference type="OrthoDB" id="10045182at2759"/>
<keyword evidence="2" id="KW-1185">Reference proteome</keyword>
<evidence type="ECO:0000313" key="2">
    <source>
        <dbReference type="Proteomes" id="UP000281406"/>
    </source>
</evidence>
<dbReference type="AlphaFoldDB" id="A0A3N0XTG1"/>
<dbReference type="Proteomes" id="UP000281406">
    <property type="component" value="Unassembled WGS sequence"/>
</dbReference>
<dbReference type="Gene3D" id="3.30.420.10">
    <property type="entry name" value="Ribonuclease H-like superfamily/Ribonuclease H"/>
    <property type="match status" value="1"/>
</dbReference>
<reference evidence="1 2" key="1">
    <citation type="submission" date="2018-10" db="EMBL/GenBank/DDBJ databases">
        <title>Genome assembly for a Yunnan-Guizhou Plateau 3E fish, Anabarilius grahami (Regan), and its evolutionary and genetic applications.</title>
        <authorList>
            <person name="Jiang W."/>
        </authorList>
    </citation>
    <scope>NUCLEOTIDE SEQUENCE [LARGE SCALE GENOMIC DNA]</scope>
    <source>
        <strain evidence="1">AG-KIZ</strain>
        <tissue evidence="1">Muscle</tissue>
    </source>
</reference>
<dbReference type="InterPro" id="IPR036397">
    <property type="entry name" value="RNaseH_sf"/>
</dbReference>
<evidence type="ECO:0000313" key="1">
    <source>
        <dbReference type="EMBL" id="ROJ36077.1"/>
    </source>
</evidence>
<name>A0A3N0XTG1_ANAGA</name>
<evidence type="ECO:0008006" key="3">
    <source>
        <dbReference type="Google" id="ProtNLM"/>
    </source>
</evidence>